<dbReference type="EMBL" id="MU802039">
    <property type="protein sequence ID" value="KAJ3982995.1"/>
    <property type="molecule type" value="Genomic_DNA"/>
</dbReference>
<proteinExistence type="predicted"/>
<dbReference type="AlphaFoldDB" id="A0A9W8TTX3"/>
<feature type="compositionally biased region" description="Polar residues" evidence="1">
    <location>
        <begin position="69"/>
        <end position="78"/>
    </location>
</feature>
<keyword evidence="4" id="KW-1185">Reference proteome</keyword>
<dbReference type="Proteomes" id="UP001142393">
    <property type="component" value="Unassembled WGS sequence"/>
</dbReference>
<reference evidence="3" key="2">
    <citation type="submission" date="2022-08" db="EMBL/GenBank/DDBJ databases">
        <authorList>
            <consortium name="DOE Joint Genome Institute"/>
            <person name="Min B."/>
            <person name="Riley R."/>
            <person name="Sierra-Patev S."/>
            <person name="Naranjo-Ortiz M."/>
            <person name="Looney B."/>
            <person name="Konkel Z."/>
            <person name="Slot J.C."/>
            <person name="Sakamoto Y."/>
            <person name="Steenwyk J.L."/>
            <person name="Rokas A."/>
            <person name="Carro J."/>
            <person name="Camarero S."/>
            <person name="Ferreira P."/>
            <person name="Molpeceres G."/>
            <person name="Ruiz-Duenas F.J."/>
            <person name="Serrano A."/>
            <person name="Henrissat B."/>
            <person name="Drula E."/>
            <person name="Hughes K.W."/>
            <person name="Mata J.L."/>
            <person name="Ishikawa N.K."/>
            <person name="Vargas-Isla R."/>
            <person name="Ushijima S."/>
            <person name="Smith C.A."/>
            <person name="Ahrendt S."/>
            <person name="Andreopoulos W."/>
            <person name="He G."/>
            <person name="Labutti K."/>
            <person name="Lipzen A."/>
            <person name="Ng V."/>
            <person name="Sandor L."/>
            <person name="Barry K."/>
            <person name="Martinez A.T."/>
            <person name="Xiao Y."/>
            <person name="Gibbons J.G."/>
            <person name="Terashima K."/>
            <person name="Hibbett D.S."/>
            <person name="Grigoriev I.V."/>
        </authorList>
    </citation>
    <scope>NUCLEOTIDE SEQUENCE</scope>
    <source>
        <strain evidence="3">TFB7829</strain>
    </source>
</reference>
<reference evidence="2 4" key="3">
    <citation type="journal article" date="2023" name="Proc. Natl. Acad. Sci. U.S.A.">
        <title>A global phylogenomic analysis of the shiitake genus Lentinula.</title>
        <authorList>
            <person name="Sierra-Patev S."/>
            <person name="Min B."/>
            <person name="Naranjo-Ortiz M."/>
            <person name="Looney B."/>
            <person name="Konkel Z."/>
            <person name="Slot J.C."/>
            <person name="Sakamoto Y."/>
            <person name="Steenwyk J.L."/>
            <person name="Rokas A."/>
            <person name="Carro J."/>
            <person name="Camarero S."/>
            <person name="Ferreira P."/>
            <person name="Molpeceres G."/>
            <person name="Ruiz-Duenas F.J."/>
            <person name="Serrano A."/>
            <person name="Henrissat B."/>
            <person name="Drula E."/>
            <person name="Hughes K.W."/>
            <person name="Mata J.L."/>
            <person name="Ishikawa N.K."/>
            <person name="Vargas-Isla R."/>
            <person name="Ushijima S."/>
            <person name="Smith C.A."/>
            <person name="Donoghue J."/>
            <person name="Ahrendt S."/>
            <person name="Andreopoulos W."/>
            <person name="He G."/>
            <person name="LaButti K."/>
            <person name="Lipzen A."/>
            <person name="Ng V."/>
            <person name="Riley R."/>
            <person name="Sandor L."/>
            <person name="Barry K."/>
            <person name="Martinez A.T."/>
            <person name="Xiao Y."/>
            <person name="Gibbons J.G."/>
            <person name="Terashima K."/>
            <person name="Grigoriev I.V."/>
            <person name="Hibbett D."/>
        </authorList>
    </citation>
    <scope>NUCLEOTIDE SEQUENCE [LARGE SCALE GENOMIC DNA]</scope>
    <source>
        <strain evidence="2 4">TFB7810</strain>
    </source>
</reference>
<evidence type="ECO:0000313" key="3">
    <source>
        <dbReference type="EMBL" id="KAJ3982995.1"/>
    </source>
</evidence>
<reference evidence="2" key="1">
    <citation type="submission" date="2022-08" db="EMBL/GenBank/DDBJ databases">
        <authorList>
            <consortium name="DOE Joint Genome Institute"/>
            <person name="Min B."/>
            <person name="Sierra-Patev S."/>
            <person name="Naranjo-Ortiz M."/>
            <person name="Looney B."/>
            <person name="Konkel Z."/>
            <person name="Slot J.C."/>
            <person name="Sakamoto Y."/>
            <person name="Steenwyk J.L."/>
            <person name="Rokas A."/>
            <person name="Carro J."/>
            <person name="Camarero S."/>
            <person name="Ferreira P."/>
            <person name="Molpeceres G."/>
            <person name="Ruiz-duenas F.J."/>
            <person name="Serrano A."/>
            <person name="Henrissat B."/>
            <person name="Drula E."/>
            <person name="Hughes K.W."/>
            <person name="Mata J.L."/>
            <person name="Ishikawa N.K."/>
            <person name="Vargas-Isla R."/>
            <person name="Ushijima S."/>
            <person name="Smith C.A."/>
            <person name="Ahrendt S."/>
            <person name="Andreopoulos W."/>
            <person name="He G."/>
            <person name="LaButti K."/>
            <person name="Lipzen A."/>
            <person name="Ng V."/>
            <person name="Riley R."/>
            <person name="Sandor L."/>
            <person name="Barry K."/>
            <person name="Martinez A.T."/>
            <person name="Xiao Y."/>
            <person name="Gibbons J.G."/>
            <person name="Terashima K."/>
            <person name="Hibbett D.S."/>
            <person name="Grigoriev I.V."/>
        </authorList>
    </citation>
    <scope>NUCLEOTIDE SEQUENCE</scope>
    <source>
        <strain evidence="2">TFB7810</strain>
    </source>
</reference>
<accession>A0AA38PWI9</accession>
<protein>
    <submittedName>
        <fullName evidence="2">Uncharacterized protein</fullName>
    </submittedName>
</protein>
<evidence type="ECO:0000313" key="4">
    <source>
        <dbReference type="Proteomes" id="UP001142393"/>
    </source>
</evidence>
<name>A0A9W8TTX3_9AGAR</name>
<evidence type="ECO:0000256" key="1">
    <source>
        <dbReference type="SAM" id="MobiDB-lite"/>
    </source>
</evidence>
<dbReference type="EMBL" id="JANVFU010000014">
    <property type="protein sequence ID" value="KAJ3740583.1"/>
    <property type="molecule type" value="Genomic_DNA"/>
</dbReference>
<organism evidence="2 4">
    <name type="scientific">Lentinula detonsa</name>
    <dbReference type="NCBI Taxonomy" id="2804962"/>
    <lineage>
        <taxon>Eukaryota</taxon>
        <taxon>Fungi</taxon>
        <taxon>Dikarya</taxon>
        <taxon>Basidiomycota</taxon>
        <taxon>Agaricomycotina</taxon>
        <taxon>Agaricomycetes</taxon>
        <taxon>Agaricomycetidae</taxon>
        <taxon>Agaricales</taxon>
        <taxon>Marasmiineae</taxon>
        <taxon>Omphalotaceae</taxon>
        <taxon>Lentinula</taxon>
    </lineage>
</organism>
<gene>
    <name evidence="2" type="ORF">DFH05DRAFT_1529176</name>
    <name evidence="3" type="ORF">F5890DRAFT_1555402</name>
</gene>
<dbReference type="Proteomes" id="UP001163850">
    <property type="component" value="Unassembled WGS sequence"/>
</dbReference>
<feature type="compositionally biased region" description="Acidic residues" evidence="1">
    <location>
        <begin position="27"/>
        <end position="39"/>
    </location>
</feature>
<sequence>MSRYGSLSTPHHPHHPCLCYAIDVDEDLDADGGDPESDLDSNQNQIRVADLYPPPPDQIQIPVSETEDQALTSASLSNKVHHLDSSVPSTEAGSHPSPPSINGEEDEFLFLSGFDQGRGDEDVDIDAGFDYRGLSGSPASRGRSRSVASIVSAVDGQGSELYDYGGGRIRTS</sequence>
<comment type="caution">
    <text evidence="2">The sequence shown here is derived from an EMBL/GenBank/DDBJ whole genome shotgun (WGS) entry which is preliminary data.</text>
</comment>
<feature type="region of interest" description="Disordered" evidence="1">
    <location>
        <begin position="27"/>
        <end position="108"/>
    </location>
</feature>
<accession>A0A9W8TTX3</accession>
<evidence type="ECO:0000313" key="2">
    <source>
        <dbReference type="EMBL" id="KAJ3740583.1"/>
    </source>
</evidence>